<dbReference type="GO" id="GO:0003700">
    <property type="term" value="F:DNA-binding transcription factor activity"/>
    <property type="evidence" value="ECO:0007669"/>
    <property type="project" value="TreeGrafter"/>
</dbReference>
<evidence type="ECO:0000256" key="4">
    <source>
        <dbReference type="ARBA" id="ARBA00023163"/>
    </source>
</evidence>
<dbReference type="Pfam" id="PF00440">
    <property type="entry name" value="TetR_N"/>
    <property type="match status" value="1"/>
</dbReference>
<dbReference type="Gene3D" id="1.10.357.10">
    <property type="entry name" value="Tetracycline Repressor, domain 2"/>
    <property type="match status" value="1"/>
</dbReference>
<proteinExistence type="predicted"/>
<dbReference type="AlphaFoldDB" id="A0A554XDM0"/>
<evidence type="ECO:0000259" key="6">
    <source>
        <dbReference type="PROSITE" id="PS50977"/>
    </source>
</evidence>
<name>A0A554XDM0_9BURK</name>
<dbReference type="PANTHER" id="PTHR30055">
    <property type="entry name" value="HTH-TYPE TRANSCRIPTIONAL REGULATOR RUTR"/>
    <property type="match status" value="1"/>
</dbReference>
<evidence type="ECO:0000256" key="5">
    <source>
        <dbReference type="PROSITE-ProRule" id="PRU00335"/>
    </source>
</evidence>
<keyword evidence="3 5" id="KW-0238">DNA-binding</keyword>
<keyword evidence="1" id="KW-0678">Repressor</keyword>
<comment type="caution">
    <text evidence="7">The sequence shown here is derived from an EMBL/GenBank/DDBJ whole genome shotgun (WGS) entry which is preliminary data.</text>
</comment>
<accession>A0A554XDM0</accession>
<gene>
    <name evidence="7" type="primary">ttgR</name>
    <name evidence="7" type="ORF">Tfont_02753</name>
</gene>
<dbReference type="PROSITE" id="PS01081">
    <property type="entry name" value="HTH_TETR_1"/>
    <property type="match status" value="1"/>
</dbReference>
<dbReference type="InterPro" id="IPR036271">
    <property type="entry name" value="Tet_transcr_reg_TetR-rel_C_sf"/>
</dbReference>
<dbReference type="PANTHER" id="PTHR30055:SF240">
    <property type="entry name" value="HTH-TYPE TRANSCRIPTIONAL REGULATOR ACRR"/>
    <property type="match status" value="1"/>
</dbReference>
<keyword evidence="4" id="KW-0804">Transcription</keyword>
<feature type="DNA-binding region" description="H-T-H motif" evidence="5">
    <location>
        <begin position="33"/>
        <end position="52"/>
    </location>
</feature>
<sequence>MARRTKEEAEQTRAQILAAARQVFHDRGVGQTSLEHIAQAAGITRGAIYWHFANKGELLQAMCDEVAIPFIDRLDYTLLQDTRADALSRVRNFLLQVVGSIDADPHLHMIMQVLEFKCEFVGERARDLDDWVRHNEELFAKLERTYTAARREGRLRPDLPPQLAALETQCFLAGLIRLRLLGQPALQAPDTIPALIDAHVRSRACPAGDTTDPPRPQAA</sequence>
<dbReference type="Pfam" id="PF08361">
    <property type="entry name" value="TetR_C_2"/>
    <property type="match status" value="1"/>
</dbReference>
<dbReference type="EMBL" id="VJOO01000055">
    <property type="protein sequence ID" value="TSE33889.1"/>
    <property type="molecule type" value="Genomic_DNA"/>
</dbReference>
<organism evidence="7 8">
    <name type="scientific">Tepidimonas fonticaldi</name>
    <dbReference type="NCBI Taxonomy" id="1101373"/>
    <lineage>
        <taxon>Bacteria</taxon>
        <taxon>Pseudomonadati</taxon>
        <taxon>Pseudomonadota</taxon>
        <taxon>Betaproteobacteria</taxon>
        <taxon>Burkholderiales</taxon>
        <taxon>Tepidimonas</taxon>
    </lineage>
</organism>
<evidence type="ECO:0000256" key="1">
    <source>
        <dbReference type="ARBA" id="ARBA00022491"/>
    </source>
</evidence>
<evidence type="ECO:0000256" key="2">
    <source>
        <dbReference type="ARBA" id="ARBA00023015"/>
    </source>
</evidence>
<dbReference type="InterPro" id="IPR013572">
    <property type="entry name" value="Tscrpt_reg_MAATS_C"/>
</dbReference>
<dbReference type="InterPro" id="IPR009057">
    <property type="entry name" value="Homeodomain-like_sf"/>
</dbReference>
<dbReference type="PROSITE" id="PS50977">
    <property type="entry name" value="HTH_TETR_2"/>
    <property type="match status" value="1"/>
</dbReference>
<evidence type="ECO:0000313" key="8">
    <source>
        <dbReference type="Proteomes" id="UP000316388"/>
    </source>
</evidence>
<reference evidence="7 8" key="1">
    <citation type="submission" date="2019-07" db="EMBL/GenBank/DDBJ databases">
        <title>Tepidimonas fonticaldi AT-A2 draft genome.</title>
        <authorList>
            <person name="Da Costa M.S."/>
            <person name="Froufe H.J.C."/>
            <person name="Egas C."/>
            <person name="Albuquerque L."/>
        </authorList>
    </citation>
    <scope>NUCLEOTIDE SEQUENCE [LARGE SCALE GENOMIC DNA]</scope>
    <source>
        <strain evidence="7 8">AT-A2</strain>
    </source>
</reference>
<dbReference type="PRINTS" id="PR00455">
    <property type="entry name" value="HTHTETR"/>
</dbReference>
<dbReference type="InterPro" id="IPR023772">
    <property type="entry name" value="DNA-bd_HTH_TetR-type_CS"/>
</dbReference>
<evidence type="ECO:0000256" key="3">
    <source>
        <dbReference type="ARBA" id="ARBA00023125"/>
    </source>
</evidence>
<dbReference type="InterPro" id="IPR050109">
    <property type="entry name" value="HTH-type_TetR-like_transc_reg"/>
</dbReference>
<keyword evidence="2" id="KW-0805">Transcription regulation</keyword>
<protein>
    <submittedName>
        <fullName evidence="7">HTH-type transcriptional regulator TtgR</fullName>
    </submittedName>
</protein>
<dbReference type="RefSeq" id="WP_143969902.1">
    <property type="nucleotide sequence ID" value="NZ_VJOO01000055.1"/>
</dbReference>
<feature type="domain" description="HTH tetR-type" evidence="6">
    <location>
        <begin position="10"/>
        <end position="70"/>
    </location>
</feature>
<dbReference type="SUPFAM" id="SSF48498">
    <property type="entry name" value="Tetracyclin repressor-like, C-terminal domain"/>
    <property type="match status" value="1"/>
</dbReference>
<dbReference type="GO" id="GO:0000976">
    <property type="term" value="F:transcription cis-regulatory region binding"/>
    <property type="evidence" value="ECO:0007669"/>
    <property type="project" value="TreeGrafter"/>
</dbReference>
<dbReference type="SUPFAM" id="SSF46689">
    <property type="entry name" value="Homeodomain-like"/>
    <property type="match status" value="1"/>
</dbReference>
<evidence type="ECO:0000313" key="7">
    <source>
        <dbReference type="EMBL" id="TSE33889.1"/>
    </source>
</evidence>
<dbReference type="Proteomes" id="UP000316388">
    <property type="component" value="Unassembled WGS sequence"/>
</dbReference>
<dbReference type="InterPro" id="IPR001647">
    <property type="entry name" value="HTH_TetR"/>
</dbReference>